<dbReference type="Proteomes" id="UP000683000">
    <property type="component" value="Unassembled WGS sequence"/>
</dbReference>
<protein>
    <submittedName>
        <fullName evidence="2">Uncharacterized protein</fullName>
    </submittedName>
</protein>
<comment type="caution">
    <text evidence="2">The sequence shown here is derived from an EMBL/GenBank/DDBJ whole genome shotgun (WGS) entry which is preliminary data.</text>
</comment>
<sequence length="79" mass="8989">MDELEVWIAQWEKAVEGLMLMSLAIAPLCLYVVQIPVLTRIHLLCDQPCAIPHFTLKDATIPFWQISRVFKGYANGFAL</sequence>
<keyword evidence="3" id="KW-1185">Reference proteome</keyword>
<keyword evidence="1" id="KW-0472">Membrane</keyword>
<name>A0A8I2YKD1_9AGAM</name>
<gene>
    <name evidence="2" type="ORF">JVT61DRAFT_7262</name>
</gene>
<reference evidence="2" key="1">
    <citation type="submission" date="2021-03" db="EMBL/GenBank/DDBJ databases">
        <title>Evolutionary innovations through gain and loss of genes in the ectomycorrhizal Boletales.</title>
        <authorList>
            <person name="Wu G."/>
            <person name="Miyauchi S."/>
            <person name="Morin E."/>
            <person name="Yang Z.-L."/>
            <person name="Xu J."/>
            <person name="Martin F.M."/>
        </authorList>
    </citation>
    <scope>NUCLEOTIDE SEQUENCE</scope>
    <source>
        <strain evidence="2">BR01</strain>
    </source>
</reference>
<keyword evidence="1" id="KW-0812">Transmembrane</keyword>
<evidence type="ECO:0000313" key="2">
    <source>
        <dbReference type="EMBL" id="KAG6372838.1"/>
    </source>
</evidence>
<evidence type="ECO:0000313" key="3">
    <source>
        <dbReference type="Proteomes" id="UP000683000"/>
    </source>
</evidence>
<dbReference type="AlphaFoldDB" id="A0A8I2YKD1"/>
<feature type="transmembrane region" description="Helical" evidence="1">
    <location>
        <begin position="14"/>
        <end position="33"/>
    </location>
</feature>
<keyword evidence="1" id="KW-1133">Transmembrane helix</keyword>
<organism evidence="2 3">
    <name type="scientific">Boletus reticuloceps</name>
    <dbReference type="NCBI Taxonomy" id="495285"/>
    <lineage>
        <taxon>Eukaryota</taxon>
        <taxon>Fungi</taxon>
        <taxon>Dikarya</taxon>
        <taxon>Basidiomycota</taxon>
        <taxon>Agaricomycotina</taxon>
        <taxon>Agaricomycetes</taxon>
        <taxon>Agaricomycetidae</taxon>
        <taxon>Boletales</taxon>
        <taxon>Boletineae</taxon>
        <taxon>Boletaceae</taxon>
        <taxon>Boletoideae</taxon>
        <taxon>Boletus</taxon>
    </lineage>
</organism>
<accession>A0A8I2YKD1</accession>
<evidence type="ECO:0000256" key="1">
    <source>
        <dbReference type="SAM" id="Phobius"/>
    </source>
</evidence>
<proteinExistence type="predicted"/>
<dbReference type="EMBL" id="JAGFBS010000025">
    <property type="protein sequence ID" value="KAG6372838.1"/>
    <property type="molecule type" value="Genomic_DNA"/>
</dbReference>